<dbReference type="AlphaFoldDB" id="A0A504Y9I7"/>
<protein>
    <submittedName>
        <fullName evidence="2">Uncharacterized protein</fullName>
    </submittedName>
</protein>
<accession>A0A504Y9I7</accession>
<proteinExistence type="predicted"/>
<keyword evidence="1" id="KW-0175">Coiled coil</keyword>
<feature type="coiled-coil region" evidence="1">
    <location>
        <begin position="151"/>
        <end position="178"/>
    </location>
</feature>
<reference evidence="2 3" key="1">
    <citation type="submission" date="2019-04" db="EMBL/GenBank/DDBJ databases">
        <title>Annotation for the trematode Fasciola gigantica.</title>
        <authorList>
            <person name="Choi Y.-J."/>
        </authorList>
    </citation>
    <scope>NUCLEOTIDE SEQUENCE [LARGE SCALE GENOMIC DNA]</scope>
    <source>
        <strain evidence="2">Uganda_cow_1</strain>
    </source>
</reference>
<dbReference type="EMBL" id="SUNJ01013458">
    <property type="protein sequence ID" value="TPP57251.1"/>
    <property type="molecule type" value="Genomic_DNA"/>
</dbReference>
<dbReference type="Proteomes" id="UP000316759">
    <property type="component" value="Unassembled WGS sequence"/>
</dbReference>
<evidence type="ECO:0000256" key="1">
    <source>
        <dbReference type="SAM" id="Coils"/>
    </source>
</evidence>
<gene>
    <name evidence="2" type="ORF">FGIG_00581</name>
</gene>
<dbReference type="OrthoDB" id="6234867at2759"/>
<comment type="caution">
    <text evidence="2">The sequence shown here is derived from an EMBL/GenBank/DDBJ whole genome shotgun (WGS) entry which is preliminary data.</text>
</comment>
<organism evidence="2 3">
    <name type="scientific">Fasciola gigantica</name>
    <name type="common">Giant liver fluke</name>
    <dbReference type="NCBI Taxonomy" id="46835"/>
    <lineage>
        <taxon>Eukaryota</taxon>
        <taxon>Metazoa</taxon>
        <taxon>Spiralia</taxon>
        <taxon>Lophotrochozoa</taxon>
        <taxon>Platyhelminthes</taxon>
        <taxon>Trematoda</taxon>
        <taxon>Digenea</taxon>
        <taxon>Plagiorchiida</taxon>
        <taxon>Echinostomata</taxon>
        <taxon>Echinostomatoidea</taxon>
        <taxon>Fasciolidae</taxon>
        <taxon>Fasciola</taxon>
    </lineage>
</organism>
<evidence type="ECO:0000313" key="2">
    <source>
        <dbReference type="EMBL" id="TPP57251.1"/>
    </source>
</evidence>
<sequence>MLSDITKAFADYFVDKTFDSFADFDKHVRVFQRCTETLYAITEQVTHPDRGVTRARYACYLNVLPADKPPKSGATLWPNECQAFFEVSLLLDGSYAIANHYLVHTHEIGCPGYLLQDHSDMLTSEELETVEPKLVMEDSIVIEFAWDKFKKQLTDADVEQLRQNYEEATQESCDAEQRRLCLSPDLFILGLPAWDITPQFEKYLSGKLFDSYDAFLESLRQFEEASFYGHFEPTSLITFVLATGSIYTLRDARKLTSGDSTGELLDKLVYKLATFRCTNPRTPQEPGKGPVRQGECRAYLKIGTKFNSLCIVAANNQHSHFFYPRGRLLRQTNVRCAPKRPPPPPPTISTTISLSIKPRTVDSIPSFQSKTAPPTTPKLIEARSISATTLSQNSLLASNNTPSLSTAALGSVTPVTPVSSTVQLTVPSGVLLSNLMPVVPASAPATTTTVQPFTPGTTTSPIPVDQKARFTELCPYVRLLALLVESNEEKYSNRKNLLLGLIEAWANGQKVDLVVHQLSQSAD</sequence>
<evidence type="ECO:0000313" key="3">
    <source>
        <dbReference type="Proteomes" id="UP000316759"/>
    </source>
</evidence>
<keyword evidence="3" id="KW-1185">Reference proteome</keyword>
<name>A0A504Y9I7_FASGI</name>